<dbReference type="SUPFAM" id="SSF53178">
    <property type="entry name" value="Peptidyl-tRNA hydrolase-like"/>
    <property type="match status" value="1"/>
</dbReference>
<dbReference type="PANTHER" id="PTHR17224">
    <property type="entry name" value="PEPTIDYL-TRNA HYDROLASE"/>
    <property type="match status" value="1"/>
</dbReference>
<evidence type="ECO:0000256" key="8">
    <source>
        <dbReference type="HAMAP-Rule" id="MF_00083"/>
    </source>
</evidence>
<accession>A0A494YUE2</accession>
<dbReference type="Gene3D" id="3.40.50.1470">
    <property type="entry name" value="Peptidyl-tRNA hydrolase"/>
    <property type="match status" value="1"/>
</dbReference>
<feature type="site" description="Stabilizes the basic form of H active site to accept a proton" evidence="8">
    <location>
        <position position="91"/>
    </location>
</feature>
<feature type="binding site" evidence="8">
    <location>
        <position position="64"/>
    </location>
    <ligand>
        <name>tRNA</name>
        <dbReference type="ChEBI" id="CHEBI:17843"/>
    </ligand>
</feature>
<dbReference type="OrthoDB" id="9800507at2"/>
<dbReference type="Proteomes" id="UP000281813">
    <property type="component" value="Unassembled WGS sequence"/>
</dbReference>
<dbReference type="GO" id="GO:0000049">
    <property type="term" value="F:tRNA binding"/>
    <property type="evidence" value="ECO:0007669"/>
    <property type="project" value="UniProtKB-UniRule"/>
</dbReference>
<dbReference type="EC" id="3.1.1.29" evidence="1 8"/>
<evidence type="ECO:0000256" key="10">
    <source>
        <dbReference type="RuleBase" id="RU004320"/>
    </source>
</evidence>
<feature type="binding site" evidence="8">
    <location>
        <position position="14"/>
    </location>
    <ligand>
        <name>tRNA</name>
        <dbReference type="ChEBI" id="CHEBI:17843"/>
    </ligand>
</feature>
<feature type="active site" description="Proton acceptor" evidence="8">
    <location>
        <position position="19"/>
    </location>
</feature>
<evidence type="ECO:0000256" key="7">
    <source>
        <dbReference type="ARBA" id="ARBA00050038"/>
    </source>
</evidence>
<keyword evidence="3 8" id="KW-0378">Hydrolase</keyword>
<organism evidence="11 12">
    <name type="scientific">Oceanobacillus bengalensis</name>
    <dbReference type="NCBI Taxonomy" id="1435466"/>
    <lineage>
        <taxon>Bacteria</taxon>
        <taxon>Bacillati</taxon>
        <taxon>Bacillota</taxon>
        <taxon>Bacilli</taxon>
        <taxon>Bacillales</taxon>
        <taxon>Bacillaceae</taxon>
        <taxon>Oceanobacillus</taxon>
    </lineage>
</organism>
<feature type="binding site" evidence="8">
    <location>
        <position position="112"/>
    </location>
    <ligand>
        <name>tRNA</name>
        <dbReference type="ChEBI" id="CHEBI:17843"/>
    </ligand>
</feature>
<evidence type="ECO:0000256" key="1">
    <source>
        <dbReference type="ARBA" id="ARBA00013260"/>
    </source>
</evidence>
<evidence type="ECO:0000313" key="11">
    <source>
        <dbReference type="EMBL" id="RKQ13762.1"/>
    </source>
</evidence>
<evidence type="ECO:0000313" key="12">
    <source>
        <dbReference type="Proteomes" id="UP000281813"/>
    </source>
</evidence>
<comment type="catalytic activity">
    <reaction evidence="6 8 9">
        <text>an N-acyl-L-alpha-aminoacyl-tRNA + H2O = an N-acyl-L-amino acid + a tRNA + H(+)</text>
        <dbReference type="Rhea" id="RHEA:54448"/>
        <dbReference type="Rhea" id="RHEA-COMP:10123"/>
        <dbReference type="Rhea" id="RHEA-COMP:13883"/>
        <dbReference type="ChEBI" id="CHEBI:15377"/>
        <dbReference type="ChEBI" id="CHEBI:15378"/>
        <dbReference type="ChEBI" id="CHEBI:59874"/>
        <dbReference type="ChEBI" id="CHEBI:78442"/>
        <dbReference type="ChEBI" id="CHEBI:138191"/>
        <dbReference type="EC" id="3.1.1.29"/>
    </reaction>
</comment>
<comment type="caution">
    <text evidence="11">The sequence shown here is derived from an EMBL/GenBank/DDBJ whole genome shotgun (WGS) entry which is preliminary data.</text>
</comment>
<dbReference type="InterPro" id="IPR036416">
    <property type="entry name" value="Pept_tRNA_hydro_sf"/>
</dbReference>
<dbReference type="CDD" id="cd00462">
    <property type="entry name" value="PTH"/>
    <property type="match status" value="1"/>
</dbReference>
<evidence type="ECO:0000256" key="9">
    <source>
        <dbReference type="RuleBase" id="RU000673"/>
    </source>
</evidence>
<dbReference type="EMBL" id="RBZO01000027">
    <property type="protein sequence ID" value="RKQ13762.1"/>
    <property type="molecule type" value="Genomic_DNA"/>
</dbReference>
<comment type="subcellular location">
    <subcellularLocation>
        <location evidence="8">Cytoplasm</location>
    </subcellularLocation>
</comment>
<keyword evidence="12" id="KW-1185">Reference proteome</keyword>
<keyword evidence="8" id="KW-0963">Cytoplasm</keyword>
<dbReference type="InterPro" id="IPR001328">
    <property type="entry name" value="Pept_tRNA_hydro"/>
</dbReference>
<comment type="subunit">
    <text evidence="8">Monomer.</text>
</comment>
<evidence type="ECO:0000256" key="2">
    <source>
        <dbReference type="ARBA" id="ARBA00022555"/>
    </source>
</evidence>
<feature type="site" description="Discriminates between blocked and unblocked aminoacyl-tRNA" evidence="8">
    <location>
        <position position="9"/>
    </location>
</feature>
<gene>
    <name evidence="8" type="primary">pth</name>
    <name evidence="11" type="ORF">D8M05_15230</name>
</gene>
<evidence type="ECO:0000256" key="5">
    <source>
        <dbReference type="ARBA" id="ARBA00038063"/>
    </source>
</evidence>
<dbReference type="PROSITE" id="PS01196">
    <property type="entry name" value="PEPT_TRNA_HYDROL_2"/>
    <property type="match status" value="1"/>
</dbReference>
<dbReference type="GO" id="GO:0006515">
    <property type="term" value="P:protein quality control for misfolded or incompletely synthesized proteins"/>
    <property type="evidence" value="ECO:0007669"/>
    <property type="project" value="UniProtKB-UniRule"/>
</dbReference>
<evidence type="ECO:0000256" key="4">
    <source>
        <dbReference type="ARBA" id="ARBA00022884"/>
    </source>
</evidence>
<dbReference type="Pfam" id="PF01195">
    <property type="entry name" value="Pept_tRNA_hydro"/>
    <property type="match status" value="1"/>
</dbReference>
<feature type="binding site" evidence="8">
    <location>
        <position position="66"/>
    </location>
    <ligand>
        <name>tRNA</name>
        <dbReference type="ChEBI" id="CHEBI:17843"/>
    </ligand>
</feature>
<proteinExistence type="inferred from homology"/>
<dbReference type="AlphaFoldDB" id="A0A494YUE2"/>
<dbReference type="GO" id="GO:0004045">
    <property type="term" value="F:peptidyl-tRNA hydrolase activity"/>
    <property type="evidence" value="ECO:0007669"/>
    <property type="project" value="UniProtKB-UniRule"/>
</dbReference>
<reference evidence="11 12" key="1">
    <citation type="journal article" date="2015" name="Antonie Van Leeuwenhoek">
        <title>Oceanobacillus bengalensis sp. nov., a bacterium isolated from seawater of the Bay of Bengal.</title>
        <authorList>
            <person name="Yongchang O."/>
            <person name="Xiang W."/>
            <person name="Wang G."/>
        </authorList>
    </citation>
    <scope>NUCLEOTIDE SEQUENCE [LARGE SCALE GENOMIC DNA]</scope>
    <source>
        <strain evidence="11 12">MCCC 1K00260</strain>
    </source>
</reference>
<name>A0A494YUE2_9BACI</name>
<dbReference type="HAMAP" id="MF_00083">
    <property type="entry name" value="Pept_tRNA_hydro_bact"/>
    <property type="match status" value="1"/>
</dbReference>
<sequence>MKCIVGLGNPGKKYEKTRHNVGFMTIDGIAARHNWELSKVKFKGQYTMEQYEGEKVILLKPQTFMNLSGESIRPLMEYYNLELEDLLVIYDDMDLPTGKIRLRQKGGHGGHNGVRNTIDQLGTKEFNRIRIGIGRPTTNISVIDYVLGEFPKEELGNVDESIQKCADACEAWIKGESFMEVMNKYNQSV</sequence>
<evidence type="ECO:0000256" key="6">
    <source>
        <dbReference type="ARBA" id="ARBA00048707"/>
    </source>
</evidence>
<evidence type="ECO:0000256" key="3">
    <source>
        <dbReference type="ARBA" id="ARBA00022801"/>
    </source>
</evidence>
<dbReference type="NCBIfam" id="TIGR00447">
    <property type="entry name" value="pth"/>
    <property type="match status" value="1"/>
</dbReference>
<keyword evidence="4 8" id="KW-0694">RNA-binding</keyword>
<dbReference type="InterPro" id="IPR018171">
    <property type="entry name" value="Pept_tRNA_hydro_CS"/>
</dbReference>
<comment type="function">
    <text evidence="8">Hydrolyzes ribosome-free peptidyl-tRNAs (with 1 or more amino acids incorporated), which drop off the ribosome during protein synthesis, or as a result of ribosome stalling.</text>
</comment>
<comment type="function">
    <text evidence="8">Catalyzes the release of premature peptidyl moieties from peptidyl-tRNA molecules trapped in stalled 50S ribosomal subunits, and thus maintains levels of free tRNAs and 50S ribosomes.</text>
</comment>
<dbReference type="FunFam" id="3.40.50.1470:FF:000001">
    <property type="entry name" value="Peptidyl-tRNA hydrolase"/>
    <property type="match status" value="1"/>
</dbReference>
<protein>
    <recommendedName>
        <fullName evidence="7 8">Peptidyl-tRNA hydrolase</fullName>
        <shortName evidence="8">Pth</shortName>
        <ecNumber evidence="1 8">3.1.1.29</ecNumber>
    </recommendedName>
</protein>
<dbReference type="RefSeq" id="WP_121133367.1">
    <property type="nucleotide sequence ID" value="NZ_JBHUFK010000008.1"/>
</dbReference>
<keyword evidence="2 8" id="KW-0820">tRNA-binding</keyword>
<dbReference type="GO" id="GO:0072344">
    <property type="term" value="P:rescue of stalled ribosome"/>
    <property type="evidence" value="ECO:0007669"/>
    <property type="project" value="UniProtKB-UniRule"/>
</dbReference>
<dbReference type="PANTHER" id="PTHR17224:SF1">
    <property type="entry name" value="PEPTIDYL-TRNA HYDROLASE"/>
    <property type="match status" value="1"/>
</dbReference>
<comment type="similarity">
    <text evidence="5 8 10">Belongs to the PTH family.</text>
</comment>
<dbReference type="PROSITE" id="PS01195">
    <property type="entry name" value="PEPT_TRNA_HYDROL_1"/>
    <property type="match status" value="1"/>
</dbReference>
<dbReference type="GO" id="GO:0005737">
    <property type="term" value="C:cytoplasm"/>
    <property type="evidence" value="ECO:0007669"/>
    <property type="project" value="UniProtKB-SubCell"/>
</dbReference>